<dbReference type="GO" id="GO:0006006">
    <property type="term" value="P:glucose metabolic process"/>
    <property type="evidence" value="ECO:0007669"/>
    <property type="project" value="TreeGrafter"/>
</dbReference>
<dbReference type="InterPro" id="IPR002347">
    <property type="entry name" value="SDR_fam"/>
</dbReference>
<dbReference type="Pfam" id="PF13561">
    <property type="entry name" value="adh_short_C2"/>
    <property type="match status" value="1"/>
</dbReference>
<dbReference type="InterPro" id="IPR036291">
    <property type="entry name" value="NAD(P)-bd_dom_sf"/>
</dbReference>
<evidence type="ECO:0000313" key="3">
    <source>
        <dbReference type="EMBL" id="OXA50799.1"/>
    </source>
</evidence>
<evidence type="ECO:0000313" key="4">
    <source>
        <dbReference type="Proteomes" id="UP000198287"/>
    </source>
</evidence>
<dbReference type="GO" id="GO:0050038">
    <property type="term" value="F:L-xylulose reductase (NADPH) activity"/>
    <property type="evidence" value="ECO:0007669"/>
    <property type="project" value="TreeGrafter"/>
</dbReference>
<evidence type="ECO:0000256" key="1">
    <source>
        <dbReference type="ARBA" id="ARBA00006484"/>
    </source>
</evidence>
<evidence type="ECO:0000256" key="2">
    <source>
        <dbReference type="ARBA" id="ARBA00022857"/>
    </source>
</evidence>
<comment type="similarity">
    <text evidence="1">Belongs to the short-chain dehydrogenases/reductases (SDR) family.</text>
</comment>
<dbReference type="EMBL" id="LNIX01000008">
    <property type="protein sequence ID" value="OXA50799.1"/>
    <property type="molecule type" value="Genomic_DNA"/>
</dbReference>
<proteinExistence type="inferred from homology"/>
<dbReference type="AlphaFoldDB" id="A0A226E007"/>
<keyword evidence="2" id="KW-0521">NADP</keyword>
<dbReference type="GO" id="GO:0005997">
    <property type="term" value="P:xylulose metabolic process"/>
    <property type="evidence" value="ECO:0007669"/>
    <property type="project" value="TreeGrafter"/>
</dbReference>
<organism evidence="3 4">
    <name type="scientific">Folsomia candida</name>
    <name type="common">Springtail</name>
    <dbReference type="NCBI Taxonomy" id="158441"/>
    <lineage>
        <taxon>Eukaryota</taxon>
        <taxon>Metazoa</taxon>
        <taxon>Ecdysozoa</taxon>
        <taxon>Arthropoda</taxon>
        <taxon>Hexapoda</taxon>
        <taxon>Collembola</taxon>
        <taxon>Entomobryomorpha</taxon>
        <taxon>Isotomoidea</taxon>
        <taxon>Isotomidae</taxon>
        <taxon>Proisotominae</taxon>
        <taxon>Folsomia</taxon>
    </lineage>
</organism>
<dbReference type="OMA" id="GGMSVRC"/>
<dbReference type="PRINTS" id="PR00080">
    <property type="entry name" value="SDRFAMILY"/>
</dbReference>
<protein>
    <submittedName>
        <fullName evidence="3">L-xylulose reductase</fullName>
    </submittedName>
</protein>
<dbReference type="GO" id="GO:0004090">
    <property type="term" value="F:carbonyl reductase (NADPH) activity"/>
    <property type="evidence" value="ECO:0007669"/>
    <property type="project" value="TreeGrafter"/>
</dbReference>
<keyword evidence="4" id="KW-1185">Reference proteome</keyword>
<name>A0A226E007_FOLCA</name>
<accession>A0A226E007</accession>
<dbReference type="Proteomes" id="UP000198287">
    <property type="component" value="Unassembled WGS sequence"/>
</dbReference>
<dbReference type="PANTHER" id="PTHR44252">
    <property type="entry name" value="D-ERYTHRULOSE REDUCTASE"/>
    <property type="match status" value="1"/>
</dbReference>
<dbReference type="PANTHER" id="PTHR44252:SF3">
    <property type="entry name" value="D-ERYTHRULOSE REDUCTASE-RELATED"/>
    <property type="match status" value="1"/>
</dbReference>
<reference evidence="3 4" key="1">
    <citation type="submission" date="2015-12" db="EMBL/GenBank/DDBJ databases">
        <title>The genome of Folsomia candida.</title>
        <authorList>
            <person name="Faddeeva A."/>
            <person name="Derks M.F."/>
            <person name="Anvar Y."/>
            <person name="Smit S."/>
            <person name="Van Straalen N."/>
            <person name="Roelofs D."/>
        </authorList>
    </citation>
    <scope>NUCLEOTIDE SEQUENCE [LARGE SCALE GENOMIC DNA]</scope>
    <source>
        <strain evidence="3 4">VU population</strain>
        <tissue evidence="3">Whole body</tissue>
    </source>
</reference>
<dbReference type="SUPFAM" id="SSF51735">
    <property type="entry name" value="NAD(P)-binding Rossmann-fold domains"/>
    <property type="match status" value="1"/>
</dbReference>
<comment type="caution">
    <text evidence="3">The sequence shown here is derived from an EMBL/GenBank/DDBJ whole genome shotgun (WGS) entry which is preliminary data.</text>
</comment>
<dbReference type="FunFam" id="3.40.50.720:FF:000084">
    <property type="entry name" value="Short-chain dehydrogenase reductase"/>
    <property type="match status" value="1"/>
</dbReference>
<dbReference type="OrthoDB" id="1393670at2759"/>
<dbReference type="Gene3D" id="3.40.50.720">
    <property type="entry name" value="NAD(P)-binding Rossmann-like Domain"/>
    <property type="match status" value="1"/>
</dbReference>
<dbReference type="InterPro" id="IPR051737">
    <property type="entry name" value="L-xylulose/Carbonyl_redctase"/>
</dbReference>
<sequence>MSLTISFKGKKVLVTGAARGLGRDLVASLHAQDAIIIAVSRNPDNLAKLKAEFPKIETIAADVSDWEGTKTALTGKVTGVEYLINNAGVVHVEPFLNVKPEHFDDMWDTNVKGVINVSQIVVEDMIQRGKGGCVINVSSQGAKVASQSLGIYDTTKAALDMLTKTMAVELGVHGIRVNSINPTMFETDMTKSWLERNPGGGTPYLDRVPMGRMAESWEIVNAILFLMSDNASFIHAEALVVDGGFTAN</sequence>
<gene>
    <name evidence="3" type="ORF">Fcan01_14324</name>
</gene>
<dbReference type="PRINTS" id="PR00081">
    <property type="entry name" value="GDHRDH"/>
</dbReference>